<evidence type="ECO:0000256" key="10">
    <source>
        <dbReference type="HAMAP-Rule" id="MF_00164"/>
    </source>
</evidence>
<evidence type="ECO:0000256" key="6">
    <source>
        <dbReference type="ARBA" id="ARBA00022576"/>
    </source>
</evidence>
<dbReference type="FunFam" id="3.40.50.10490:FF:000001">
    <property type="entry name" value="Glutamine--fructose-6-phosphate aminotransferase [isomerizing]"/>
    <property type="match status" value="1"/>
</dbReference>
<dbReference type="PROSITE" id="PS51464">
    <property type="entry name" value="SIS"/>
    <property type="match status" value="2"/>
</dbReference>
<dbReference type="GO" id="GO:0097367">
    <property type="term" value="F:carbohydrate derivative binding"/>
    <property type="evidence" value="ECO:0007669"/>
    <property type="project" value="InterPro"/>
</dbReference>
<dbReference type="Gene3D" id="3.40.50.10490">
    <property type="entry name" value="Glucose-6-phosphate isomerase like protein, domain 1"/>
    <property type="match status" value="2"/>
</dbReference>
<dbReference type="EC" id="2.6.1.16" evidence="3 10"/>
<dbReference type="CDD" id="cd05009">
    <property type="entry name" value="SIS_GlmS_GlmD_2"/>
    <property type="match status" value="1"/>
</dbReference>
<evidence type="ECO:0000256" key="5">
    <source>
        <dbReference type="ARBA" id="ARBA00022490"/>
    </source>
</evidence>
<keyword evidence="8" id="KW-0677">Repeat</keyword>
<evidence type="ECO:0000259" key="12">
    <source>
        <dbReference type="PROSITE" id="PS51464"/>
    </source>
</evidence>
<evidence type="ECO:0000256" key="4">
    <source>
        <dbReference type="ARBA" id="ARBA00016090"/>
    </source>
</evidence>
<organism evidence="13 14">
    <name type="scientific">Pseudonocardia sediminis</name>
    <dbReference type="NCBI Taxonomy" id="1397368"/>
    <lineage>
        <taxon>Bacteria</taxon>
        <taxon>Bacillati</taxon>
        <taxon>Actinomycetota</taxon>
        <taxon>Actinomycetes</taxon>
        <taxon>Pseudonocardiales</taxon>
        <taxon>Pseudonocardiaceae</taxon>
        <taxon>Pseudonocardia</taxon>
    </lineage>
</organism>
<feature type="domain" description="SIS" evidence="12">
    <location>
        <begin position="467"/>
        <end position="604"/>
    </location>
</feature>
<dbReference type="AlphaFoldDB" id="A0A4Q7V1B8"/>
<dbReference type="Proteomes" id="UP000291591">
    <property type="component" value="Unassembled WGS sequence"/>
</dbReference>
<dbReference type="SUPFAM" id="SSF56235">
    <property type="entry name" value="N-terminal nucleophile aminohydrolases (Ntn hydrolases)"/>
    <property type="match status" value="1"/>
</dbReference>
<dbReference type="NCBIfam" id="TIGR01135">
    <property type="entry name" value="glmS"/>
    <property type="match status" value="1"/>
</dbReference>
<name>A0A4Q7V1B8_PSEST</name>
<dbReference type="InterPro" id="IPR035466">
    <property type="entry name" value="GlmS/AgaS_SIS"/>
</dbReference>
<comment type="function">
    <text evidence="10">Catalyzes the first step in hexosamine metabolism, converting fructose-6P into glucosamine-6P using glutamine as a nitrogen source.</text>
</comment>
<comment type="subcellular location">
    <subcellularLocation>
        <location evidence="2 10">Cytoplasm</location>
    </subcellularLocation>
</comment>
<dbReference type="RefSeq" id="WP_130292160.1">
    <property type="nucleotide sequence ID" value="NZ_SHKL01000001.1"/>
</dbReference>
<dbReference type="InterPro" id="IPR047084">
    <property type="entry name" value="GFAT_N"/>
</dbReference>
<dbReference type="PROSITE" id="PS51278">
    <property type="entry name" value="GATASE_TYPE_2"/>
    <property type="match status" value="1"/>
</dbReference>
<gene>
    <name evidence="10" type="primary">glmS</name>
    <name evidence="13" type="ORF">EV383_5043</name>
</gene>
<dbReference type="SUPFAM" id="SSF53697">
    <property type="entry name" value="SIS domain"/>
    <property type="match status" value="1"/>
</dbReference>
<feature type="active site" description="For Fru-6P isomerization activity" evidence="10">
    <location>
        <position position="609"/>
    </location>
</feature>
<dbReference type="InterPro" id="IPR017932">
    <property type="entry name" value="GATase_2_dom"/>
</dbReference>
<dbReference type="Pfam" id="PF13522">
    <property type="entry name" value="GATase_6"/>
    <property type="match status" value="1"/>
</dbReference>
<keyword evidence="7 10" id="KW-0808">Transferase</keyword>
<evidence type="ECO:0000259" key="11">
    <source>
        <dbReference type="PROSITE" id="PS51278"/>
    </source>
</evidence>
<dbReference type="HAMAP" id="MF_00164">
    <property type="entry name" value="GlmS"/>
    <property type="match status" value="1"/>
</dbReference>
<accession>A0A4Q7V1B8</accession>
<dbReference type="GO" id="GO:0005975">
    <property type="term" value="P:carbohydrate metabolic process"/>
    <property type="evidence" value="ECO:0007669"/>
    <property type="project" value="UniProtKB-UniRule"/>
</dbReference>
<evidence type="ECO:0000313" key="13">
    <source>
        <dbReference type="EMBL" id="RZT88106.1"/>
    </source>
</evidence>
<comment type="catalytic activity">
    <reaction evidence="1 10">
        <text>D-fructose 6-phosphate + L-glutamine = D-glucosamine 6-phosphate + L-glutamate</text>
        <dbReference type="Rhea" id="RHEA:13237"/>
        <dbReference type="ChEBI" id="CHEBI:29985"/>
        <dbReference type="ChEBI" id="CHEBI:58359"/>
        <dbReference type="ChEBI" id="CHEBI:58725"/>
        <dbReference type="ChEBI" id="CHEBI:61527"/>
        <dbReference type="EC" id="2.6.1.16"/>
    </reaction>
</comment>
<dbReference type="OrthoDB" id="9761808at2"/>
<dbReference type="InterPro" id="IPR005855">
    <property type="entry name" value="GFAT"/>
</dbReference>
<evidence type="ECO:0000256" key="2">
    <source>
        <dbReference type="ARBA" id="ARBA00004496"/>
    </source>
</evidence>
<dbReference type="GO" id="GO:0006047">
    <property type="term" value="P:UDP-N-acetylglucosamine metabolic process"/>
    <property type="evidence" value="ECO:0007669"/>
    <property type="project" value="TreeGrafter"/>
</dbReference>
<dbReference type="GO" id="GO:0004360">
    <property type="term" value="F:glutamine-fructose-6-phosphate transaminase (isomerizing) activity"/>
    <property type="evidence" value="ECO:0007669"/>
    <property type="project" value="UniProtKB-UniRule"/>
</dbReference>
<dbReference type="GO" id="GO:0005829">
    <property type="term" value="C:cytosol"/>
    <property type="evidence" value="ECO:0007669"/>
    <property type="project" value="TreeGrafter"/>
</dbReference>
<keyword evidence="9" id="KW-0315">Glutamine amidotransferase</keyword>
<keyword evidence="5 10" id="KW-0963">Cytoplasm</keyword>
<evidence type="ECO:0000256" key="9">
    <source>
        <dbReference type="ARBA" id="ARBA00022962"/>
    </source>
</evidence>
<dbReference type="InterPro" id="IPR001347">
    <property type="entry name" value="SIS_dom"/>
</dbReference>
<feature type="active site" description="Nucleophile; for GATase activity" evidence="10">
    <location>
        <position position="2"/>
    </location>
</feature>
<sequence length="614" mass="65156">MCGIVGYVGPRDAVPVLLEGLGRLEYRGYDSAGLAVVHKPSKGPAELRVRKTPGRVDDLAADLPARFRGSPGIGHTRWATHGEPTAANAHPHTDASGRIAVVHNGIIENADALRAQLTADGVVFASETDTETVAHLVAAAFADGAKDLEEAVRRALHRVVGAYGIAVLDAEHPDRVVVARNGSPVLLGVGDREMFVASDVAAIAGFTRQVVYLDDGELATLTAGGYRTFTLDDRATAKTPSTVDWDVAGAERGDHDHFLAKEIAEQPRAIERTLSGRLEERFSTAHLGGLNMDVREARAFRRVTILGCGSAWFAGELGAQLIEDLARMPAHAEPASEFRYRNPVVEPDTLYVAVSQSGETVDTLAAVQELQRKGARVIGIVNVVGSTIARQVDGGIYLHAGPEMSVASTKSFTSTVVAFALLALHLGRMRDLSPSDGGRIVAGLAALPGQIEQILDDEKRTGVIAAAAAELAPSESVLYIGRRHGWAVAKEGAQKLKEISYCHAEAYAAAELKHGPLALVGPELPTVAVVPDDDLAEKNTSTLAEIRARRGPVVAVGHREIPGAGRTLVVPRSEPELDPVLLSIPLQLLAYHAAVALDRDVDRPRNLAKSVTVE</sequence>
<dbReference type="CDD" id="cd00714">
    <property type="entry name" value="GFAT"/>
    <property type="match status" value="1"/>
</dbReference>
<protein>
    <recommendedName>
        <fullName evidence="4 10">Glutamine--fructose-6-phosphate aminotransferase [isomerizing]</fullName>
        <ecNumber evidence="3 10">2.6.1.16</ecNumber>
    </recommendedName>
    <alternativeName>
        <fullName evidence="10">D-fructose-6-phosphate amidotransferase</fullName>
    </alternativeName>
    <alternativeName>
        <fullName evidence="10">GFAT</fullName>
    </alternativeName>
    <alternativeName>
        <fullName evidence="10">Glucosamine-6-phosphate synthase</fullName>
    </alternativeName>
    <alternativeName>
        <fullName evidence="10">Hexosephosphate aminotransferase</fullName>
    </alternativeName>
    <alternativeName>
        <fullName evidence="10">L-glutamine--D-fructose-6-phosphate amidotransferase</fullName>
    </alternativeName>
</protein>
<dbReference type="NCBIfam" id="NF001484">
    <property type="entry name" value="PRK00331.1"/>
    <property type="match status" value="1"/>
</dbReference>
<dbReference type="GO" id="GO:0006002">
    <property type="term" value="P:fructose 6-phosphate metabolic process"/>
    <property type="evidence" value="ECO:0007669"/>
    <property type="project" value="TreeGrafter"/>
</dbReference>
<dbReference type="PANTHER" id="PTHR10937:SF0">
    <property type="entry name" value="GLUTAMINE--FRUCTOSE-6-PHOSPHATE TRANSAMINASE (ISOMERIZING)"/>
    <property type="match status" value="1"/>
</dbReference>
<dbReference type="InterPro" id="IPR035490">
    <property type="entry name" value="GlmS/FrlB_SIS"/>
</dbReference>
<comment type="caution">
    <text evidence="13">The sequence shown here is derived from an EMBL/GenBank/DDBJ whole genome shotgun (WGS) entry which is preliminary data.</text>
</comment>
<evidence type="ECO:0000256" key="7">
    <source>
        <dbReference type="ARBA" id="ARBA00022679"/>
    </source>
</evidence>
<evidence type="ECO:0000256" key="3">
    <source>
        <dbReference type="ARBA" id="ARBA00012916"/>
    </source>
</evidence>
<dbReference type="FunFam" id="3.60.20.10:FF:000006">
    <property type="entry name" value="Glutamine--fructose-6-phosphate aminotransferase [isomerizing]"/>
    <property type="match status" value="1"/>
</dbReference>
<dbReference type="EMBL" id="SHKL01000001">
    <property type="protein sequence ID" value="RZT88106.1"/>
    <property type="molecule type" value="Genomic_DNA"/>
</dbReference>
<dbReference type="Pfam" id="PF01380">
    <property type="entry name" value="SIS"/>
    <property type="match status" value="2"/>
</dbReference>
<dbReference type="Gene3D" id="3.60.20.10">
    <property type="entry name" value="Glutamine Phosphoribosylpyrophosphate, subunit 1, domain 1"/>
    <property type="match status" value="1"/>
</dbReference>
<comment type="subunit">
    <text evidence="10">Homodimer.</text>
</comment>
<keyword evidence="6 10" id="KW-0032">Aminotransferase</keyword>
<dbReference type="CDD" id="cd05008">
    <property type="entry name" value="SIS_GlmS_GlmD_1"/>
    <property type="match status" value="1"/>
</dbReference>
<dbReference type="GO" id="GO:0006487">
    <property type="term" value="P:protein N-linked glycosylation"/>
    <property type="evidence" value="ECO:0007669"/>
    <property type="project" value="TreeGrafter"/>
</dbReference>
<dbReference type="PANTHER" id="PTHR10937">
    <property type="entry name" value="GLUCOSAMINE--FRUCTOSE-6-PHOSPHATE AMINOTRANSFERASE, ISOMERIZING"/>
    <property type="match status" value="1"/>
</dbReference>
<feature type="domain" description="Glutamine amidotransferase type-2" evidence="11">
    <location>
        <begin position="2"/>
        <end position="224"/>
    </location>
</feature>
<reference evidence="13 14" key="1">
    <citation type="submission" date="2019-02" db="EMBL/GenBank/DDBJ databases">
        <title>Sequencing the genomes of 1000 actinobacteria strains.</title>
        <authorList>
            <person name="Klenk H.-P."/>
        </authorList>
    </citation>
    <scope>NUCLEOTIDE SEQUENCE [LARGE SCALE GENOMIC DNA]</scope>
    <source>
        <strain evidence="13 14">DSM 45779</strain>
    </source>
</reference>
<feature type="initiator methionine" description="Removed" evidence="10">
    <location>
        <position position="1"/>
    </location>
</feature>
<evidence type="ECO:0000313" key="14">
    <source>
        <dbReference type="Proteomes" id="UP000291591"/>
    </source>
</evidence>
<dbReference type="InterPro" id="IPR046348">
    <property type="entry name" value="SIS_dom_sf"/>
</dbReference>
<dbReference type="InterPro" id="IPR029055">
    <property type="entry name" value="Ntn_hydrolases_N"/>
</dbReference>
<keyword evidence="14" id="KW-1185">Reference proteome</keyword>
<evidence type="ECO:0000256" key="8">
    <source>
        <dbReference type="ARBA" id="ARBA00022737"/>
    </source>
</evidence>
<feature type="domain" description="SIS" evidence="12">
    <location>
        <begin position="292"/>
        <end position="434"/>
    </location>
</feature>
<evidence type="ECO:0000256" key="1">
    <source>
        <dbReference type="ARBA" id="ARBA00001031"/>
    </source>
</evidence>
<proteinExistence type="inferred from homology"/>